<feature type="domain" description="G-protein coupled receptors family 1 profile" evidence="7">
    <location>
        <begin position="60"/>
        <end position="387"/>
    </location>
</feature>
<feature type="transmembrane region" description="Helical" evidence="6">
    <location>
        <begin position="222"/>
        <end position="243"/>
    </location>
</feature>
<accession>A0AAE0ZQA1</accession>
<sequence>MNFTEKNTNISEDLLNGDIISPSPVDQAEPISVHPDNIHAFILVNYVILCNSIAVFGILSNVVNALVFYKQGFTEAITVSLFAMSLSDLCQLVMVVLVSNFHIPMLVVRSNFTVFLNRLIYFVCGILRICFSRISIWITVLITLERCVCILLPLKVRVIFTSKRVAVVIAVISFVIFVASTPVFASVKVVTSINLKTNATFNAFATSNFGSSMEDVSVVSMMLTQISSLIFVIVCNALLLLGLKRRKQRWVQGNVTRQASTANQHISALSVPSVGNTSDAQSARMSTLNVTVWHSTLSSSERPHVAQPSGTLGTSTNRLRDRKLSRMVVIISVILLVSFLPSSMWFCLTRIRPEFQVQGRYKALSDVVWSFLYVLEALNTSINIFVYYHMSTRYRETLKRMLAKVRGRRQTRVGPAQAQTATSSGRPS</sequence>
<feature type="region of interest" description="Disordered" evidence="5">
    <location>
        <begin position="407"/>
        <end position="428"/>
    </location>
</feature>
<dbReference type="GO" id="GO:0004930">
    <property type="term" value="F:G protein-coupled receptor activity"/>
    <property type="evidence" value="ECO:0007669"/>
    <property type="project" value="InterPro"/>
</dbReference>
<name>A0AAE0ZQA1_9GAST</name>
<comment type="caution">
    <text evidence="8">The sequence shown here is derived from an EMBL/GenBank/DDBJ whole genome shotgun (WGS) entry which is preliminary data.</text>
</comment>
<feature type="transmembrane region" description="Helical" evidence="6">
    <location>
        <begin position="371"/>
        <end position="390"/>
    </location>
</feature>
<evidence type="ECO:0000256" key="2">
    <source>
        <dbReference type="ARBA" id="ARBA00022692"/>
    </source>
</evidence>
<evidence type="ECO:0000256" key="1">
    <source>
        <dbReference type="ARBA" id="ARBA00004370"/>
    </source>
</evidence>
<dbReference type="Gene3D" id="1.20.1070.10">
    <property type="entry name" value="Rhodopsin 7-helix transmembrane proteins"/>
    <property type="match status" value="1"/>
</dbReference>
<keyword evidence="3 6" id="KW-1133">Transmembrane helix</keyword>
<feature type="transmembrane region" description="Helical" evidence="6">
    <location>
        <begin position="43"/>
        <end position="69"/>
    </location>
</feature>
<evidence type="ECO:0000256" key="4">
    <source>
        <dbReference type="ARBA" id="ARBA00023136"/>
    </source>
</evidence>
<feature type="transmembrane region" description="Helical" evidence="6">
    <location>
        <begin position="328"/>
        <end position="351"/>
    </location>
</feature>
<feature type="transmembrane region" description="Helical" evidence="6">
    <location>
        <begin position="76"/>
        <end position="99"/>
    </location>
</feature>
<evidence type="ECO:0000259" key="7">
    <source>
        <dbReference type="PROSITE" id="PS50262"/>
    </source>
</evidence>
<dbReference type="AlphaFoldDB" id="A0AAE0ZQA1"/>
<dbReference type="InterPro" id="IPR000276">
    <property type="entry name" value="GPCR_Rhodpsn"/>
</dbReference>
<feature type="transmembrane region" description="Helical" evidence="6">
    <location>
        <begin position="119"/>
        <end position="144"/>
    </location>
</feature>
<reference evidence="8" key="1">
    <citation type="journal article" date="2023" name="G3 (Bethesda)">
        <title>A reference genome for the long-term kleptoplast-retaining sea slug Elysia crispata morphotype clarki.</title>
        <authorList>
            <person name="Eastman K.E."/>
            <person name="Pendleton A.L."/>
            <person name="Shaikh M.A."/>
            <person name="Suttiyut T."/>
            <person name="Ogas R."/>
            <person name="Tomko P."/>
            <person name="Gavelis G."/>
            <person name="Widhalm J.R."/>
            <person name="Wisecaver J.H."/>
        </authorList>
    </citation>
    <scope>NUCLEOTIDE SEQUENCE</scope>
    <source>
        <strain evidence="8">ECLA1</strain>
    </source>
</reference>
<dbReference type="SUPFAM" id="SSF81321">
    <property type="entry name" value="Family A G protein-coupled receptor-like"/>
    <property type="match status" value="1"/>
</dbReference>
<feature type="compositionally biased region" description="Polar residues" evidence="5">
    <location>
        <begin position="417"/>
        <end position="428"/>
    </location>
</feature>
<comment type="subcellular location">
    <subcellularLocation>
        <location evidence="1">Membrane</location>
    </subcellularLocation>
</comment>
<dbReference type="PANTHER" id="PTHR46641:SF2">
    <property type="entry name" value="FMRFAMIDE RECEPTOR"/>
    <property type="match status" value="1"/>
</dbReference>
<dbReference type="GO" id="GO:0016020">
    <property type="term" value="C:membrane"/>
    <property type="evidence" value="ECO:0007669"/>
    <property type="project" value="UniProtKB-SubCell"/>
</dbReference>
<organism evidence="8 9">
    <name type="scientific">Elysia crispata</name>
    <name type="common">lettuce slug</name>
    <dbReference type="NCBI Taxonomy" id="231223"/>
    <lineage>
        <taxon>Eukaryota</taxon>
        <taxon>Metazoa</taxon>
        <taxon>Spiralia</taxon>
        <taxon>Lophotrochozoa</taxon>
        <taxon>Mollusca</taxon>
        <taxon>Gastropoda</taxon>
        <taxon>Heterobranchia</taxon>
        <taxon>Euthyneura</taxon>
        <taxon>Panpulmonata</taxon>
        <taxon>Sacoglossa</taxon>
        <taxon>Placobranchoidea</taxon>
        <taxon>Plakobranchidae</taxon>
        <taxon>Elysia</taxon>
    </lineage>
</organism>
<evidence type="ECO:0000256" key="5">
    <source>
        <dbReference type="SAM" id="MobiDB-lite"/>
    </source>
</evidence>
<dbReference type="Proteomes" id="UP001283361">
    <property type="component" value="Unassembled WGS sequence"/>
</dbReference>
<protein>
    <recommendedName>
        <fullName evidence="7">G-protein coupled receptors family 1 profile domain-containing protein</fullName>
    </recommendedName>
</protein>
<dbReference type="InterPro" id="IPR052954">
    <property type="entry name" value="GPCR-Ligand_Int"/>
</dbReference>
<dbReference type="EMBL" id="JAWDGP010003531">
    <property type="protein sequence ID" value="KAK3773554.1"/>
    <property type="molecule type" value="Genomic_DNA"/>
</dbReference>
<evidence type="ECO:0000313" key="9">
    <source>
        <dbReference type="Proteomes" id="UP001283361"/>
    </source>
</evidence>
<feature type="transmembrane region" description="Helical" evidence="6">
    <location>
        <begin position="165"/>
        <end position="185"/>
    </location>
</feature>
<keyword evidence="9" id="KW-1185">Reference proteome</keyword>
<evidence type="ECO:0000256" key="3">
    <source>
        <dbReference type="ARBA" id="ARBA00022989"/>
    </source>
</evidence>
<dbReference type="Pfam" id="PF00001">
    <property type="entry name" value="7tm_1"/>
    <property type="match status" value="1"/>
</dbReference>
<evidence type="ECO:0000313" key="8">
    <source>
        <dbReference type="EMBL" id="KAK3773554.1"/>
    </source>
</evidence>
<gene>
    <name evidence="8" type="ORF">RRG08_022265</name>
</gene>
<dbReference type="PROSITE" id="PS50262">
    <property type="entry name" value="G_PROTEIN_RECEP_F1_2"/>
    <property type="match status" value="1"/>
</dbReference>
<evidence type="ECO:0000256" key="6">
    <source>
        <dbReference type="SAM" id="Phobius"/>
    </source>
</evidence>
<dbReference type="PANTHER" id="PTHR46641">
    <property type="entry name" value="FMRFAMIDE RECEPTOR-RELATED"/>
    <property type="match status" value="1"/>
</dbReference>
<dbReference type="InterPro" id="IPR017452">
    <property type="entry name" value="GPCR_Rhodpsn_7TM"/>
</dbReference>
<proteinExistence type="predicted"/>
<keyword evidence="2 6" id="KW-0812">Transmembrane</keyword>
<keyword evidence="4 6" id="KW-0472">Membrane</keyword>